<feature type="region of interest" description="Disordered" evidence="1">
    <location>
        <begin position="1"/>
        <end position="23"/>
    </location>
</feature>
<protein>
    <submittedName>
        <fullName evidence="2">Uncharacterized protein</fullName>
    </submittedName>
</protein>
<dbReference type="EMBL" id="KN822115">
    <property type="protein sequence ID" value="KIM56509.1"/>
    <property type="molecule type" value="Genomic_DNA"/>
</dbReference>
<keyword evidence="3" id="KW-1185">Reference proteome</keyword>
<dbReference type="OrthoDB" id="3253416at2759"/>
<dbReference type="HOGENOM" id="CLU_035160_3_0_1"/>
<accession>A0A0C3DJJ3</accession>
<feature type="compositionally biased region" description="Acidic residues" evidence="1">
    <location>
        <begin position="370"/>
        <end position="382"/>
    </location>
</feature>
<organism evidence="2 3">
    <name type="scientific">Scleroderma citrinum Foug A</name>
    <dbReference type="NCBI Taxonomy" id="1036808"/>
    <lineage>
        <taxon>Eukaryota</taxon>
        <taxon>Fungi</taxon>
        <taxon>Dikarya</taxon>
        <taxon>Basidiomycota</taxon>
        <taxon>Agaricomycotina</taxon>
        <taxon>Agaricomycetes</taxon>
        <taxon>Agaricomycetidae</taxon>
        <taxon>Boletales</taxon>
        <taxon>Sclerodermatineae</taxon>
        <taxon>Sclerodermataceae</taxon>
        <taxon>Scleroderma</taxon>
    </lineage>
</organism>
<evidence type="ECO:0000313" key="3">
    <source>
        <dbReference type="Proteomes" id="UP000053989"/>
    </source>
</evidence>
<sequence length="382" mass="43716">MAITASPKTKRIRPRLTDEQKNARRERFVALTNDVEQAHTMYSNKIQNISKKHGRSERWTSRQLLISTIARARRRPNPWNGFVRERLNDINEKLPKGKRWKLTEFIASHRGTLQHEFAQLSEAHKSNYVTRLMQESVRKQAIVRDQPKAVQRKMSTAFETMDKEWTSLCSSLGIEGFYIAVRGGVEDLSAPKIFFSPKGDKFVHSVLDLEPRHLALKFESFVVSGLADNIDSPLQRKSRPLNKLVGECCNAIQKGLCDILHENGVNKTVGMNYDNYERKIIESLGVELIGWLSDLLPIHNPGKLGGRDRVQKLHVALTTKVCYWKKLSEEDRQRRIVLNTERHARGEEVYKQRKGRTLQGTEKSTATITSDDDDDDEGNSAA</sequence>
<evidence type="ECO:0000313" key="2">
    <source>
        <dbReference type="EMBL" id="KIM56509.1"/>
    </source>
</evidence>
<reference evidence="3" key="2">
    <citation type="submission" date="2015-01" db="EMBL/GenBank/DDBJ databases">
        <title>Evolutionary Origins and Diversification of the Mycorrhizal Mutualists.</title>
        <authorList>
            <consortium name="DOE Joint Genome Institute"/>
            <consortium name="Mycorrhizal Genomics Consortium"/>
            <person name="Kohler A."/>
            <person name="Kuo A."/>
            <person name="Nagy L.G."/>
            <person name="Floudas D."/>
            <person name="Copeland A."/>
            <person name="Barry K.W."/>
            <person name="Cichocki N."/>
            <person name="Veneault-Fourrey C."/>
            <person name="LaButti K."/>
            <person name="Lindquist E.A."/>
            <person name="Lipzen A."/>
            <person name="Lundell T."/>
            <person name="Morin E."/>
            <person name="Murat C."/>
            <person name="Riley R."/>
            <person name="Ohm R."/>
            <person name="Sun H."/>
            <person name="Tunlid A."/>
            <person name="Henrissat B."/>
            <person name="Grigoriev I.V."/>
            <person name="Hibbett D.S."/>
            <person name="Martin F."/>
        </authorList>
    </citation>
    <scope>NUCLEOTIDE SEQUENCE [LARGE SCALE GENOMIC DNA]</scope>
    <source>
        <strain evidence="3">Foug A</strain>
    </source>
</reference>
<dbReference type="Proteomes" id="UP000053989">
    <property type="component" value="Unassembled WGS sequence"/>
</dbReference>
<proteinExistence type="predicted"/>
<feature type="compositionally biased region" description="Polar residues" evidence="1">
    <location>
        <begin position="358"/>
        <end position="369"/>
    </location>
</feature>
<reference evidence="2 3" key="1">
    <citation type="submission" date="2014-04" db="EMBL/GenBank/DDBJ databases">
        <authorList>
            <consortium name="DOE Joint Genome Institute"/>
            <person name="Kuo A."/>
            <person name="Kohler A."/>
            <person name="Nagy L.G."/>
            <person name="Floudas D."/>
            <person name="Copeland A."/>
            <person name="Barry K.W."/>
            <person name="Cichocki N."/>
            <person name="Veneault-Fourrey C."/>
            <person name="LaButti K."/>
            <person name="Lindquist E.A."/>
            <person name="Lipzen A."/>
            <person name="Lundell T."/>
            <person name="Morin E."/>
            <person name="Murat C."/>
            <person name="Sun H."/>
            <person name="Tunlid A."/>
            <person name="Henrissat B."/>
            <person name="Grigoriev I.V."/>
            <person name="Hibbett D.S."/>
            <person name="Martin F."/>
            <person name="Nordberg H.P."/>
            <person name="Cantor M.N."/>
            <person name="Hua S.X."/>
        </authorList>
    </citation>
    <scope>NUCLEOTIDE SEQUENCE [LARGE SCALE GENOMIC DNA]</scope>
    <source>
        <strain evidence="2 3">Foug A</strain>
    </source>
</reference>
<name>A0A0C3DJJ3_9AGAM</name>
<dbReference type="AlphaFoldDB" id="A0A0C3DJJ3"/>
<dbReference type="InParanoid" id="A0A0C3DJJ3"/>
<evidence type="ECO:0000256" key="1">
    <source>
        <dbReference type="SAM" id="MobiDB-lite"/>
    </source>
</evidence>
<dbReference type="STRING" id="1036808.A0A0C3DJJ3"/>
<feature type="region of interest" description="Disordered" evidence="1">
    <location>
        <begin position="348"/>
        <end position="382"/>
    </location>
</feature>
<gene>
    <name evidence="2" type="ORF">SCLCIDRAFT_29549</name>
</gene>